<name>A0A392S1A3_9FABA</name>
<proteinExistence type="predicted"/>
<feature type="region of interest" description="Disordered" evidence="1">
    <location>
        <begin position="1"/>
        <end position="43"/>
    </location>
</feature>
<protein>
    <submittedName>
        <fullName evidence="2">Uncharacterized protein</fullName>
    </submittedName>
</protein>
<keyword evidence="3" id="KW-1185">Reference proteome</keyword>
<dbReference type="AlphaFoldDB" id="A0A392S1A3"/>
<evidence type="ECO:0000313" key="3">
    <source>
        <dbReference type="Proteomes" id="UP000265520"/>
    </source>
</evidence>
<accession>A0A392S1A3</accession>
<dbReference type="Proteomes" id="UP000265520">
    <property type="component" value="Unassembled WGS sequence"/>
</dbReference>
<sequence length="43" mass="4433">MAISDDGDGTAIAPRVDDDDDDEDGGGGFSFNGAVEEKKEVNT</sequence>
<evidence type="ECO:0000256" key="1">
    <source>
        <dbReference type="SAM" id="MobiDB-lite"/>
    </source>
</evidence>
<dbReference type="EMBL" id="LXQA010306832">
    <property type="protein sequence ID" value="MCI42628.1"/>
    <property type="molecule type" value="Genomic_DNA"/>
</dbReference>
<comment type="caution">
    <text evidence="2">The sequence shown here is derived from an EMBL/GenBank/DDBJ whole genome shotgun (WGS) entry which is preliminary data.</text>
</comment>
<organism evidence="2 3">
    <name type="scientific">Trifolium medium</name>
    <dbReference type="NCBI Taxonomy" id="97028"/>
    <lineage>
        <taxon>Eukaryota</taxon>
        <taxon>Viridiplantae</taxon>
        <taxon>Streptophyta</taxon>
        <taxon>Embryophyta</taxon>
        <taxon>Tracheophyta</taxon>
        <taxon>Spermatophyta</taxon>
        <taxon>Magnoliopsida</taxon>
        <taxon>eudicotyledons</taxon>
        <taxon>Gunneridae</taxon>
        <taxon>Pentapetalae</taxon>
        <taxon>rosids</taxon>
        <taxon>fabids</taxon>
        <taxon>Fabales</taxon>
        <taxon>Fabaceae</taxon>
        <taxon>Papilionoideae</taxon>
        <taxon>50 kb inversion clade</taxon>
        <taxon>NPAAA clade</taxon>
        <taxon>Hologalegina</taxon>
        <taxon>IRL clade</taxon>
        <taxon>Trifolieae</taxon>
        <taxon>Trifolium</taxon>
    </lineage>
</organism>
<evidence type="ECO:0000313" key="2">
    <source>
        <dbReference type="EMBL" id="MCI42628.1"/>
    </source>
</evidence>
<reference evidence="2 3" key="1">
    <citation type="journal article" date="2018" name="Front. Plant Sci.">
        <title>Red Clover (Trifolium pratense) and Zigzag Clover (T. medium) - A Picture of Genomic Similarities and Differences.</title>
        <authorList>
            <person name="Dluhosova J."/>
            <person name="Istvanek J."/>
            <person name="Nedelnik J."/>
            <person name="Repkova J."/>
        </authorList>
    </citation>
    <scope>NUCLEOTIDE SEQUENCE [LARGE SCALE GENOMIC DNA]</scope>
    <source>
        <strain evidence="3">cv. 10/8</strain>
        <tissue evidence="2">Leaf</tissue>
    </source>
</reference>